<protein>
    <submittedName>
        <fullName evidence="1">Uncharacterized protein</fullName>
    </submittedName>
</protein>
<gene>
    <name evidence="1" type="ORF">V5799_021913</name>
</gene>
<organism evidence="1 2">
    <name type="scientific">Amblyomma americanum</name>
    <name type="common">Lone star tick</name>
    <dbReference type="NCBI Taxonomy" id="6943"/>
    <lineage>
        <taxon>Eukaryota</taxon>
        <taxon>Metazoa</taxon>
        <taxon>Ecdysozoa</taxon>
        <taxon>Arthropoda</taxon>
        <taxon>Chelicerata</taxon>
        <taxon>Arachnida</taxon>
        <taxon>Acari</taxon>
        <taxon>Parasitiformes</taxon>
        <taxon>Ixodida</taxon>
        <taxon>Ixodoidea</taxon>
        <taxon>Ixodidae</taxon>
        <taxon>Amblyomminae</taxon>
        <taxon>Amblyomma</taxon>
    </lineage>
</organism>
<reference evidence="1 2" key="1">
    <citation type="journal article" date="2023" name="Arcadia Sci">
        <title>De novo assembly of a long-read Amblyomma americanum tick genome.</title>
        <authorList>
            <person name="Chou S."/>
            <person name="Poskanzer K.E."/>
            <person name="Rollins M."/>
            <person name="Thuy-Boun P.S."/>
        </authorList>
    </citation>
    <scope>NUCLEOTIDE SEQUENCE [LARGE SCALE GENOMIC DNA]</scope>
    <source>
        <strain evidence="1">F_SG_1</strain>
        <tissue evidence="1">Salivary glands</tissue>
    </source>
</reference>
<accession>A0AAQ4FM67</accession>
<sequence length="224" mass="24944">MIMPQPRPVYFSEVEPNSTVNHVLMFQISGQRNAMRKSLRGYLQDCSGYAATPAWSHSARQIRDYLGSLWDTVQQSHNTAAAPQQLLTNSGQPRSLEQTLFGIPQSLRSSQSSFSLYAGHVARASLDLVPLNFPRSECVQSPEEIFVGELLDSASGEDLTMKFAPQSASEEQSTLFSMESTSRGFSFQSVPHYTHHNDPLYSDCLSSRSSFRKATSTRDTAAHW</sequence>
<proteinExistence type="predicted"/>
<dbReference type="Proteomes" id="UP001321473">
    <property type="component" value="Unassembled WGS sequence"/>
</dbReference>
<keyword evidence="2" id="KW-1185">Reference proteome</keyword>
<comment type="caution">
    <text evidence="1">The sequence shown here is derived from an EMBL/GenBank/DDBJ whole genome shotgun (WGS) entry which is preliminary data.</text>
</comment>
<evidence type="ECO:0000313" key="1">
    <source>
        <dbReference type="EMBL" id="KAK8788310.1"/>
    </source>
</evidence>
<dbReference type="EMBL" id="JARKHS020000951">
    <property type="protein sequence ID" value="KAK8788310.1"/>
    <property type="molecule type" value="Genomic_DNA"/>
</dbReference>
<evidence type="ECO:0000313" key="2">
    <source>
        <dbReference type="Proteomes" id="UP001321473"/>
    </source>
</evidence>
<name>A0AAQ4FM67_AMBAM</name>
<dbReference type="AlphaFoldDB" id="A0AAQ4FM67"/>